<dbReference type="AlphaFoldDB" id="A0A2A9NIF7"/>
<dbReference type="STRING" id="703135.A0A2A9NIF7"/>
<dbReference type="PANTHER" id="PTHR12683:SF13">
    <property type="entry name" value="CDK-ACTIVATING KINASE ASSEMBLY FACTOR MAT1"/>
    <property type="match status" value="1"/>
</dbReference>
<dbReference type="Proteomes" id="UP000242287">
    <property type="component" value="Unassembled WGS sequence"/>
</dbReference>
<name>A0A2A9NIF7_9AGAR</name>
<proteinExistence type="predicted"/>
<dbReference type="GO" id="GO:0070985">
    <property type="term" value="C:transcription factor TFIIK complex"/>
    <property type="evidence" value="ECO:0007669"/>
    <property type="project" value="UniProtKB-ARBA"/>
</dbReference>
<dbReference type="InterPro" id="IPR017907">
    <property type="entry name" value="Znf_RING_CS"/>
</dbReference>
<evidence type="ECO:0000256" key="3">
    <source>
        <dbReference type="ARBA" id="ARBA00022723"/>
    </source>
</evidence>
<evidence type="ECO:0000256" key="8">
    <source>
        <dbReference type="ARBA" id="ARBA00033277"/>
    </source>
</evidence>
<evidence type="ECO:0000256" key="6">
    <source>
        <dbReference type="ARBA" id="ARBA00023242"/>
    </source>
</evidence>
<keyword evidence="14" id="KW-1185">Reference proteome</keyword>
<dbReference type="EMBL" id="KZ302039">
    <property type="protein sequence ID" value="PFH49114.1"/>
    <property type="molecule type" value="Genomic_DNA"/>
</dbReference>
<dbReference type="InterPro" id="IPR004575">
    <property type="entry name" value="MAT1/Tfb3"/>
</dbReference>
<dbReference type="NCBIfam" id="TIGR00570">
    <property type="entry name" value="cdk7"/>
    <property type="match status" value="1"/>
</dbReference>
<feature type="domain" description="RING-type" evidence="12">
    <location>
        <begin position="65"/>
        <end position="109"/>
    </location>
</feature>
<dbReference type="PROSITE" id="PS50089">
    <property type="entry name" value="ZF_RING_2"/>
    <property type="match status" value="1"/>
</dbReference>
<evidence type="ECO:0000313" key="14">
    <source>
        <dbReference type="Proteomes" id="UP000242287"/>
    </source>
</evidence>
<evidence type="ECO:0000256" key="2">
    <source>
        <dbReference type="ARBA" id="ARBA00022257"/>
    </source>
</evidence>
<keyword evidence="10" id="KW-0175">Coiled coil</keyword>
<evidence type="ECO:0000256" key="11">
    <source>
        <dbReference type="SAM" id="MobiDB-lite"/>
    </source>
</evidence>
<dbReference type="PROSITE" id="PS00518">
    <property type="entry name" value="ZF_RING_1"/>
    <property type="match status" value="1"/>
</dbReference>
<dbReference type="Pfam" id="PF06391">
    <property type="entry name" value="MAT1"/>
    <property type="match status" value="1"/>
</dbReference>
<dbReference type="InterPro" id="IPR015877">
    <property type="entry name" value="MAT1_centre"/>
</dbReference>
<evidence type="ECO:0000256" key="5">
    <source>
        <dbReference type="ARBA" id="ARBA00022833"/>
    </source>
</evidence>
<dbReference type="FunFam" id="3.30.40.10:FF:000037">
    <property type="entry name" value="Cdk-activating kinase assembly factor MAT1, centre"/>
    <property type="match status" value="1"/>
</dbReference>
<dbReference type="CDD" id="cd16573">
    <property type="entry name" value="RING-HC_TFB3-like"/>
    <property type="match status" value="1"/>
</dbReference>
<feature type="compositionally biased region" description="Polar residues" evidence="11">
    <location>
        <begin position="33"/>
        <end position="43"/>
    </location>
</feature>
<dbReference type="GO" id="GO:0061575">
    <property type="term" value="F:cyclin-dependent protein serine/threonine kinase activator activity"/>
    <property type="evidence" value="ECO:0007669"/>
    <property type="project" value="InterPro"/>
</dbReference>
<feature type="region of interest" description="Disordered" evidence="11">
    <location>
        <begin position="373"/>
        <end position="392"/>
    </location>
</feature>
<dbReference type="PANTHER" id="PTHR12683">
    <property type="entry name" value="CDK-ACTIVATING KINASE ASSEMBLY FACTOR MAT1"/>
    <property type="match status" value="1"/>
</dbReference>
<feature type="region of interest" description="Disordered" evidence="11">
    <location>
        <begin position="1"/>
        <end position="48"/>
    </location>
</feature>
<keyword evidence="5" id="KW-0862">Zinc</keyword>
<dbReference type="OrthoDB" id="5963at2759"/>
<feature type="compositionally biased region" description="Low complexity" evidence="11">
    <location>
        <begin position="21"/>
        <end position="32"/>
    </location>
</feature>
<organism evidence="13 14">
    <name type="scientific">Amanita thiersii Skay4041</name>
    <dbReference type="NCBI Taxonomy" id="703135"/>
    <lineage>
        <taxon>Eukaryota</taxon>
        <taxon>Fungi</taxon>
        <taxon>Dikarya</taxon>
        <taxon>Basidiomycota</taxon>
        <taxon>Agaricomycotina</taxon>
        <taxon>Agaricomycetes</taxon>
        <taxon>Agaricomycetidae</taxon>
        <taxon>Agaricales</taxon>
        <taxon>Pluteineae</taxon>
        <taxon>Amanitaceae</taxon>
        <taxon>Amanita</taxon>
    </lineage>
</organism>
<evidence type="ECO:0000313" key="13">
    <source>
        <dbReference type="EMBL" id="PFH49114.1"/>
    </source>
</evidence>
<dbReference type="SMART" id="SM00184">
    <property type="entry name" value="RING"/>
    <property type="match status" value="1"/>
</dbReference>
<dbReference type="GO" id="GO:0008270">
    <property type="term" value="F:zinc ion binding"/>
    <property type="evidence" value="ECO:0007669"/>
    <property type="project" value="UniProtKB-KW"/>
</dbReference>
<dbReference type="InterPro" id="IPR013083">
    <property type="entry name" value="Znf_RING/FYVE/PHD"/>
</dbReference>
<keyword evidence="4 9" id="KW-0863">Zinc-finger</keyword>
<comment type="subcellular location">
    <subcellularLocation>
        <location evidence="1">Nucleus</location>
    </subcellularLocation>
</comment>
<dbReference type="InterPro" id="IPR001841">
    <property type="entry name" value="Znf_RING"/>
</dbReference>
<dbReference type="GO" id="GO:0006289">
    <property type="term" value="P:nucleotide-excision repair"/>
    <property type="evidence" value="ECO:0007669"/>
    <property type="project" value="InterPro"/>
</dbReference>
<accession>A0A2A9NIF7</accession>
<protein>
    <recommendedName>
        <fullName evidence="2">RNA polymerase II transcription factor B subunit 3</fullName>
    </recommendedName>
    <alternativeName>
        <fullName evidence="8">RNA polymerase II transcription factor B 38 kDa subunit</fullName>
    </alternativeName>
    <alternativeName>
        <fullName evidence="7">RNA polymerase II transcription factor B p38 subunit</fullName>
    </alternativeName>
</protein>
<dbReference type="SUPFAM" id="SSF57850">
    <property type="entry name" value="RING/U-box"/>
    <property type="match status" value="1"/>
</dbReference>
<feature type="compositionally biased region" description="Polar residues" evidence="11">
    <location>
        <begin position="373"/>
        <end position="382"/>
    </location>
</feature>
<evidence type="ECO:0000256" key="9">
    <source>
        <dbReference type="PROSITE-ProRule" id="PRU00175"/>
    </source>
</evidence>
<evidence type="ECO:0000256" key="7">
    <source>
        <dbReference type="ARBA" id="ARBA00029873"/>
    </source>
</evidence>
<feature type="coiled-coil region" evidence="10">
    <location>
        <begin position="195"/>
        <end position="241"/>
    </location>
</feature>
<dbReference type="Pfam" id="PF17121">
    <property type="entry name" value="zf-C3HC4_5"/>
    <property type="match status" value="1"/>
</dbReference>
<keyword evidence="6" id="KW-0539">Nucleus</keyword>
<evidence type="ECO:0000256" key="4">
    <source>
        <dbReference type="ARBA" id="ARBA00022771"/>
    </source>
</evidence>
<sequence length="392" mass="44150">MATTSSRPNVGGWLQGKTIRKSGTTTSTRSSTPNHVQSTSSTVYGGGVKDASGRTTEYFSMDDQCPVCKSDRYLNPKLRLLVSSCYHKMCESCIDRLFTLGPAPCPICTKILRKLAFTPQTFEDLGVEKEVAIRRRIAKEFNKRREDFTDLRDYNDYLEEVEDITFNLINEVDVPQTEARIAAYRAENAALIELNLQREEAYAQALKEHEEAERKVRELHALELRREEEQEREEREKGKREIIDKLETSNKDAAKLVAKSRANALKRSAARSATAVSILQGSRLLRSRAAQSTAVPDVPHVPIQDNYYAYEDRYQIRSGGYNDVFSEAVRQDREGIMRAGGYIVEEAWERAIRCAIAGLEITPLVGLDPATETTTNVEQQQHGMEDSAAVTT</sequence>
<dbReference type="Gene3D" id="3.30.40.10">
    <property type="entry name" value="Zinc/RING finger domain, C3HC4 (zinc finger)"/>
    <property type="match status" value="1"/>
</dbReference>
<gene>
    <name evidence="13" type="ORF">AMATHDRAFT_81490</name>
</gene>
<evidence type="ECO:0000256" key="1">
    <source>
        <dbReference type="ARBA" id="ARBA00004123"/>
    </source>
</evidence>
<evidence type="ECO:0000256" key="10">
    <source>
        <dbReference type="SAM" id="Coils"/>
    </source>
</evidence>
<evidence type="ECO:0000259" key="12">
    <source>
        <dbReference type="PROSITE" id="PS50089"/>
    </source>
</evidence>
<reference evidence="13 14" key="1">
    <citation type="submission" date="2014-02" db="EMBL/GenBank/DDBJ databases">
        <title>Transposable element dynamics among asymbiotic and ectomycorrhizal Amanita fungi.</title>
        <authorList>
            <consortium name="DOE Joint Genome Institute"/>
            <person name="Hess J."/>
            <person name="Skrede I."/>
            <person name="Wolfe B."/>
            <person name="LaButti K."/>
            <person name="Ohm R.A."/>
            <person name="Grigoriev I.V."/>
            <person name="Pringle A."/>
        </authorList>
    </citation>
    <scope>NUCLEOTIDE SEQUENCE [LARGE SCALE GENOMIC DNA]</scope>
    <source>
        <strain evidence="13 14">SKay4041</strain>
    </source>
</reference>
<keyword evidence="3" id="KW-0479">Metal-binding</keyword>
<dbReference type="GO" id="GO:0006357">
    <property type="term" value="P:regulation of transcription by RNA polymerase II"/>
    <property type="evidence" value="ECO:0007669"/>
    <property type="project" value="TreeGrafter"/>
</dbReference>